<dbReference type="RefSeq" id="XP_025492176.1">
    <property type="nucleotide sequence ID" value="XM_025635137.1"/>
</dbReference>
<proteinExistence type="predicted"/>
<dbReference type="AlphaFoldDB" id="A0A319C830"/>
<organism evidence="1 2">
    <name type="scientific">Aspergillus uvarum CBS 121591</name>
    <dbReference type="NCBI Taxonomy" id="1448315"/>
    <lineage>
        <taxon>Eukaryota</taxon>
        <taxon>Fungi</taxon>
        <taxon>Dikarya</taxon>
        <taxon>Ascomycota</taxon>
        <taxon>Pezizomycotina</taxon>
        <taxon>Eurotiomycetes</taxon>
        <taxon>Eurotiomycetidae</taxon>
        <taxon>Eurotiales</taxon>
        <taxon>Aspergillaceae</taxon>
        <taxon>Aspergillus</taxon>
        <taxon>Aspergillus subgen. Circumdati</taxon>
    </lineage>
</organism>
<dbReference type="EMBL" id="KZ821698">
    <property type="protein sequence ID" value="PYH81976.1"/>
    <property type="molecule type" value="Genomic_DNA"/>
</dbReference>
<dbReference type="OrthoDB" id="4367324at2759"/>
<name>A0A319C830_9EURO</name>
<reference evidence="1 2" key="1">
    <citation type="submission" date="2016-12" db="EMBL/GenBank/DDBJ databases">
        <title>The genomes of Aspergillus section Nigri reveals drivers in fungal speciation.</title>
        <authorList>
            <consortium name="DOE Joint Genome Institute"/>
            <person name="Vesth T.C."/>
            <person name="Nybo J."/>
            <person name="Theobald S."/>
            <person name="Brandl J."/>
            <person name="Frisvad J.C."/>
            <person name="Nielsen K.F."/>
            <person name="Lyhne E.K."/>
            <person name="Kogle M.E."/>
            <person name="Kuo A."/>
            <person name="Riley R."/>
            <person name="Clum A."/>
            <person name="Nolan M."/>
            <person name="Lipzen A."/>
            <person name="Salamov A."/>
            <person name="Henrissat B."/>
            <person name="Wiebenga A."/>
            <person name="De Vries R.P."/>
            <person name="Grigoriev I.V."/>
            <person name="Mortensen U.H."/>
            <person name="Andersen M.R."/>
            <person name="Baker S.E."/>
        </authorList>
    </citation>
    <scope>NUCLEOTIDE SEQUENCE [LARGE SCALE GENOMIC DNA]</scope>
    <source>
        <strain evidence="1 2">CBS 121591</strain>
    </source>
</reference>
<keyword evidence="2" id="KW-1185">Reference proteome</keyword>
<evidence type="ECO:0000313" key="2">
    <source>
        <dbReference type="Proteomes" id="UP000248340"/>
    </source>
</evidence>
<accession>A0A319C830</accession>
<dbReference type="GeneID" id="37137878"/>
<sequence length="90" mass="10179">MRFSQDLPDQREYRQVLAQVNFYMEQHHTQYGSILSDAELVAVKRLDDNGRLAVATSIPWSSGGVGRLSVLLGLWYLGMLAAESNNWSLH</sequence>
<dbReference type="STRING" id="1448315.A0A319C830"/>
<gene>
    <name evidence="1" type="ORF">BO82DRAFT_354145</name>
</gene>
<protein>
    <submittedName>
        <fullName evidence="1">Uncharacterized protein</fullName>
    </submittedName>
</protein>
<dbReference type="VEuPathDB" id="FungiDB:BO82DRAFT_354145"/>
<evidence type="ECO:0000313" key="1">
    <source>
        <dbReference type="EMBL" id="PYH81976.1"/>
    </source>
</evidence>
<dbReference type="Proteomes" id="UP000248340">
    <property type="component" value="Unassembled WGS sequence"/>
</dbReference>